<sequence length="232" mass="26348">MKKVFGTYFKKRKTIKWAIAIALFAALNILVKLFAFEICEVKGYSMYPTYRHGDYLLVSKCAYNVRLPRNIYEIPWIGILANYLTPDSIVDKTLKGVESFKYVGNFLPVQHNDILVFNVPIYLKECAVKRCIGLPGENISQYIGECESPYITPFEVVPYKGFEIKSSLLSDAERKALIDMPSFKYSEADSVFIAGEDCFFVLGDNRAVSEDSRVWGVIPKSLIVGKVICKLF</sequence>
<dbReference type="EMBL" id="JADIMG010000075">
    <property type="protein sequence ID" value="MBO8460236.1"/>
    <property type="molecule type" value="Genomic_DNA"/>
</dbReference>
<dbReference type="GO" id="GO:0004252">
    <property type="term" value="F:serine-type endopeptidase activity"/>
    <property type="evidence" value="ECO:0007669"/>
    <property type="project" value="InterPro"/>
</dbReference>
<evidence type="ECO:0000256" key="1">
    <source>
        <dbReference type="ARBA" id="ARBA00000677"/>
    </source>
</evidence>
<reference evidence="9" key="1">
    <citation type="submission" date="2020-10" db="EMBL/GenBank/DDBJ databases">
        <authorList>
            <person name="Gilroy R."/>
        </authorList>
    </citation>
    <scope>NUCLEOTIDE SEQUENCE</scope>
    <source>
        <strain evidence="9">G3-3990</strain>
    </source>
</reference>
<dbReference type="InterPro" id="IPR036286">
    <property type="entry name" value="LexA/Signal_pep-like_sf"/>
</dbReference>
<accession>A0A9D9HU48</accession>
<dbReference type="SUPFAM" id="SSF51306">
    <property type="entry name" value="LexA/Signal peptidase"/>
    <property type="match status" value="1"/>
</dbReference>
<dbReference type="NCBIfam" id="TIGR02227">
    <property type="entry name" value="sigpep_I_bact"/>
    <property type="match status" value="1"/>
</dbReference>
<comment type="similarity">
    <text evidence="2 7">Belongs to the peptidase S26 family.</text>
</comment>
<evidence type="ECO:0000256" key="6">
    <source>
        <dbReference type="PIRSR" id="PIRSR600223-1"/>
    </source>
</evidence>
<dbReference type="GO" id="GO:0016020">
    <property type="term" value="C:membrane"/>
    <property type="evidence" value="ECO:0007669"/>
    <property type="project" value="UniProtKB-SubCell"/>
</dbReference>
<evidence type="ECO:0000256" key="2">
    <source>
        <dbReference type="ARBA" id="ARBA00009370"/>
    </source>
</evidence>
<dbReference type="PANTHER" id="PTHR43390:SF1">
    <property type="entry name" value="CHLOROPLAST PROCESSING PEPTIDASE"/>
    <property type="match status" value="1"/>
</dbReference>
<dbReference type="EC" id="3.4.21.89" evidence="3 7"/>
<organism evidence="9 10">
    <name type="scientific">Candidatus Gallipaludibacter merdavium</name>
    <dbReference type="NCBI Taxonomy" id="2840839"/>
    <lineage>
        <taxon>Bacteria</taxon>
        <taxon>Pseudomonadati</taxon>
        <taxon>Bacteroidota</taxon>
        <taxon>Bacteroidia</taxon>
        <taxon>Bacteroidales</taxon>
        <taxon>Candidatus Gallipaludibacter</taxon>
    </lineage>
</organism>
<dbReference type="InterPro" id="IPR019758">
    <property type="entry name" value="Pept_S26A_signal_pept_1_CS"/>
</dbReference>
<evidence type="ECO:0000256" key="5">
    <source>
        <dbReference type="ARBA" id="ARBA00022801"/>
    </source>
</evidence>
<proteinExistence type="inferred from homology"/>
<dbReference type="Pfam" id="PF10502">
    <property type="entry name" value="Peptidase_S26"/>
    <property type="match status" value="1"/>
</dbReference>
<dbReference type="InterPro" id="IPR019533">
    <property type="entry name" value="Peptidase_S26"/>
</dbReference>
<feature type="active site" evidence="6">
    <location>
        <position position="129"/>
    </location>
</feature>
<protein>
    <recommendedName>
        <fullName evidence="4 7">Signal peptidase I</fullName>
        <ecNumber evidence="3 7">3.4.21.89</ecNumber>
    </recommendedName>
</protein>
<dbReference type="PROSITE" id="PS00761">
    <property type="entry name" value="SPASE_I_3"/>
    <property type="match status" value="1"/>
</dbReference>
<dbReference type="PRINTS" id="PR00727">
    <property type="entry name" value="LEADERPTASE"/>
</dbReference>
<keyword evidence="5 7" id="KW-0378">Hydrolase</keyword>
<comment type="caution">
    <text evidence="9">The sequence shown here is derived from an EMBL/GenBank/DDBJ whole genome shotgun (WGS) entry which is preliminary data.</text>
</comment>
<evidence type="ECO:0000259" key="8">
    <source>
        <dbReference type="Pfam" id="PF10502"/>
    </source>
</evidence>
<dbReference type="Proteomes" id="UP000823641">
    <property type="component" value="Unassembled WGS sequence"/>
</dbReference>
<dbReference type="GO" id="GO:0006465">
    <property type="term" value="P:signal peptide processing"/>
    <property type="evidence" value="ECO:0007669"/>
    <property type="project" value="InterPro"/>
</dbReference>
<dbReference type="InterPro" id="IPR000223">
    <property type="entry name" value="Pept_S26A_signal_pept_1"/>
</dbReference>
<name>A0A9D9HU48_9BACT</name>
<keyword evidence="7" id="KW-0645">Protease</keyword>
<feature type="active site" evidence="6">
    <location>
        <position position="45"/>
    </location>
</feature>
<evidence type="ECO:0000256" key="4">
    <source>
        <dbReference type="ARBA" id="ARBA00019232"/>
    </source>
</evidence>
<comment type="catalytic activity">
    <reaction evidence="1 7">
        <text>Cleavage of hydrophobic, N-terminal signal or leader sequences from secreted and periplasmic proteins.</text>
        <dbReference type="EC" id="3.4.21.89"/>
    </reaction>
</comment>
<evidence type="ECO:0000313" key="10">
    <source>
        <dbReference type="Proteomes" id="UP000823641"/>
    </source>
</evidence>
<evidence type="ECO:0000256" key="3">
    <source>
        <dbReference type="ARBA" id="ARBA00013208"/>
    </source>
</evidence>
<reference evidence="9" key="2">
    <citation type="journal article" date="2021" name="PeerJ">
        <title>Extensive microbial diversity within the chicken gut microbiome revealed by metagenomics and culture.</title>
        <authorList>
            <person name="Gilroy R."/>
            <person name="Ravi A."/>
            <person name="Getino M."/>
            <person name="Pursley I."/>
            <person name="Horton D.L."/>
            <person name="Alikhan N.F."/>
            <person name="Baker D."/>
            <person name="Gharbi K."/>
            <person name="Hall N."/>
            <person name="Watson M."/>
            <person name="Adriaenssens E.M."/>
            <person name="Foster-Nyarko E."/>
            <person name="Jarju S."/>
            <person name="Secka A."/>
            <person name="Antonio M."/>
            <person name="Oren A."/>
            <person name="Chaudhuri R.R."/>
            <person name="La Ragione R."/>
            <person name="Hildebrand F."/>
            <person name="Pallen M.J."/>
        </authorList>
    </citation>
    <scope>NUCLEOTIDE SEQUENCE</scope>
    <source>
        <strain evidence="9">G3-3990</strain>
    </source>
</reference>
<comment type="subcellular location">
    <subcellularLocation>
        <location evidence="7">Membrane</location>
        <topology evidence="7">Single-pass type II membrane protein</topology>
    </subcellularLocation>
</comment>
<dbReference type="Gene3D" id="2.10.109.10">
    <property type="entry name" value="Umud Fragment, subunit A"/>
    <property type="match status" value="1"/>
</dbReference>
<evidence type="ECO:0000313" key="9">
    <source>
        <dbReference type="EMBL" id="MBO8460236.1"/>
    </source>
</evidence>
<dbReference type="CDD" id="cd06530">
    <property type="entry name" value="S26_SPase_I"/>
    <property type="match status" value="1"/>
</dbReference>
<gene>
    <name evidence="9" type="primary">lepB</name>
    <name evidence="9" type="ORF">IAA73_07895</name>
</gene>
<evidence type="ECO:0000256" key="7">
    <source>
        <dbReference type="RuleBase" id="RU362042"/>
    </source>
</evidence>
<dbReference type="PANTHER" id="PTHR43390">
    <property type="entry name" value="SIGNAL PEPTIDASE I"/>
    <property type="match status" value="1"/>
</dbReference>
<dbReference type="GO" id="GO:0009003">
    <property type="term" value="F:signal peptidase activity"/>
    <property type="evidence" value="ECO:0007669"/>
    <property type="project" value="UniProtKB-EC"/>
</dbReference>
<dbReference type="AlphaFoldDB" id="A0A9D9HU48"/>
<feature type="domain" description="Peptidase S26" evidence="8">
    <location>
        <begin position="15"/>
        <end position="229"/>
    </location>
</feature>